<name>A0A2Z6LGK2_TRISU</name>
<dbReference type="InterPro" id="IPR029058">
    <property type="entry name" value="AB_hydrolase_fold"/>
</dbReference>
<accession>A0A2Z6LGK2</accession>
<evidence type="ECO:0000313" key="2">
    <source>
        <dbReference type="Proteomes" id="UP000242715"/>
    </source>
</evidence>
<dbReference type="Proteomes" id="UP000242715">
    <property type="component" value="Unassembled WGS sequence"/>
</dbReference>
<gene>
    <name evidence="1" type="ORF">TSUD_229960</name>
</gene>
<evidence type="ECO:0000313" key="1">
    <source>
        <dbReference type="EMBL" id="GAU12462.1"/>
    </source>
</evidence>
<dbReference type="PANTHER" id="PTHR31479">
    <property type="entry name" value="ALPHA/BETA-HYDROLASES SUPERFAMILY PROTEIN"/>
    <property type="match status" value="1"/>
</dbReference>
<organism evidence="1 2">
    <name type="scientific">Trifolium subterraneum</name>
    <name type="common">Subterranean clover</name>
    <dbReference type="NCBI Taxonomy" id="3900"/>
    <lineage>
        <taxon>Eukaryota</taxon>
        <taxon>Viridiplantae</taxon>
        <taxon>Streptophyta</taxon>
        <taxon>Embryophyta</taxon>
        <taxon>Tracheophyta</taxon>
        <taxon>Spermatophyta</taxon>
        <taxon>Magnoliopsida</taxon>
        <taxon>eudicotyledons</taxon>
        <taxon>Gunneridae</taxon>
        <taxon>Pentapetalae</taxon>
        <taxon>rosids</taxon>
        <taxon>fabids</taxon>
        <taxon>Fabales</taxon>
        <taxon>Fabaceae</taxon>
        <taxon>Papilionoideae</taxon>
        <taxon>50 kb inversion clade</taxon>
        <taxon>NPAAA clade</taxon>
        <taxon>Hologalegina</taxon>
        <taxon>IRL clade</taxon>
        <taxon>Trifolieae</taxon>
        <taxon>Trifolium</taxon>
    </lineage>
</organism>
<dbReference type="AlphaFoldDB" id="A0A2Z6LGK2"/>
<dbReference type="SUPFAM" id="SSF53474">
    <property type="entry name" value="alpha/beta-Hydrolases"/>
    <property type="match status" value="1"/>
</dbReference>
<evidence type="ECO:0008006" key="3">
    <source>
        <dbReference type="Google" id="ProtNLM"/>
    </source>
</evidence>
<reference evidence="2" key="1">
    <citation type="journal article" date="2017" name="Front. Plant Sci.">
        <title>Climate Clever Clovers: New Paradigm to Reduce the Environmental Footprint of Ruminants by Breeding Low Methanogenic Forages Utilizing Haplotype Variation.</title>
        <authorList>
            <person name="Kaur P."/>
            <person name="Appels R."/>
            <person name="Bayer P.E."/>
            <person name="Keeble-Gagnere G."/>
            <person name="Wang J."/>
            <person name="Hirakawa H."/>
            <person name="Shirasawa K."/>
            <person name="Vercoe P."/>
            <person name="Stefanova K."/>
            <person name="Durmic Z."/>
            <person name="Nichols P."/>
            <person name="Revell C."/>
            <person name="Isobe S.N."/>
            <person name="Edwards D."/>
            <person name="Erskine W."/>
        </authorList>
    </citation>
    <scope>NUCLEOTIDE SEQUENCE [LARGE SCALE GENOMIC DNA]</scope>
    <source>
        <strain evidence="2">cv. Daliak</strain>
    </source>
</reference>
<dbReference type="OrthoDB" id="10304978at2759"/>
<protein>
    <recommendedName>
        <fullName evidence="3">Fungal lipase-like domain-containing protein</fullName>
    </recommendedName>
</protein>
<dbReference type="EMBL" id="DF973121">
    <property type="protein sequence ID" value="GAU12462.1"/>
    <property type="molecule type" value="Genomic_DNA"/>
</dbReference>
<sequence length="354" mass="39765">MASTKDNFYLSGPSGLTYVNWDHVCHRKSIAASLVKGVYVLERDRQKRRKCPDSLAFPWWTFFHFQLLDTLVDDVDSSIFGAIYEFKPPQSMWIDTLHRSPRYVIAFRGTTIKPESFFRDMKLDLKILRHGLHRTSRSKIATETVRNMVASVGGNGSNIWLAGHSLGSCIALHAAKTMAKSGIFIESFLFNPPFPSAPLDQIINSEGMKHGIRFVGSMLTAGLATAMNSDKKSSSFDSFAALSDWIPSLFVNPSDFICSEYVGYFEHRRKMEEIGAGTIGNIATQNSVGSLMMSAFGKESEPVHLIPSAILTVNLTPPPQSMMEAHWIHQCLEAHGIHQWWKPELHLESKLHKY</sequence>
<dbReference type="Gene3D" id="3.40.50.1820">
    <property type="entry name" value="alpha/beta hydrolase"/>
    <property type="match status" value="1"/>
</dbReference>
<proteinExistence type="predicted"/>
<keyword evidence="2" id="KW-1185">Reference proteome</keyword>
<dbReference type="PANTHER" id="PTHR31479:SF2">
    <property type="entry name" value="ALPHA_BETA-HYDROLASES SUPERFAMILY PROTEIN"/>
    <property type="match status" value="1"/>
</dbReference>